<proteinExistence type="predicted"/>
<feature type="compositionally biased region" description="Basic and acidic residues" evidence="1">
    <location>
        <begin position="201"/>
        <end position="227"/>
    </location>
</feature>
<dbReference type="GeneID" id="36325144"/>
<evidence type="ECO:0000256" key="1">
    <source>
        <dbReference type="SAM" id="MobiDB-lite"/>
    </source>
</evidence>
<protein>
    <submittedName>
        <fullName evidence="2">Uncharacterized protein</fullName>
    </submittedName>
</protein>
<dbReference type="OrthoDB" id="2745223at2759"/>
<keyword evidence="3" id="KW-1185">Reference proteome</keyword>
<dbReference type="STRING" id="670580.A0A1X6NFY9"/>
<sequence length="258" mass="28838">MVSAVLYSIVLATWVHSRRNIEWTECFQAWQATSAMWEAISPLIYFLIFAAQEEVYTIWYKWLRWATSCCRRRCSRSSRKTPADKRKSGHPSRQPSQVFAWLLGLCAGAEQSDAGDTTLSELTATQKNRPPVYEVIEVPSGEPCRQELAGHIIQGPFPMPCLELRRHDGLTPAPHTSRSRGETPQQSPIFRTMPSLTALGGKDDGRASSGRSDKADQLGEVEEHGVESQDSIWYSSDDSRPPTPDSPPLKTQTGTFGR</sequence>
<evidence type="ECO:0000313" key="3">
    <source>
        <dbReference type="Proteomes" id="UP000194127"/>
    </source>
</evidence>
<dbReference type="EMBL" id="KZ110591">
    <property type="protein sequence ID" value="OSX67547.1"/>
    <property type="molecule type" value="Genomic_DNA"/>
</dbReference>
<gene>
    <name evidence="2" type="ORF">POSPLADRAFT_1051679</name>
</gene>
<evidence type="ECO:0000313" key="2">
    <source>
        <dbReference type="EMBL" id="OSX67547.1"/>
    </source>
</evidence>
<feature type="compositionally biased region" description="Polar residues" evidence="1">
    <location>
        <begin position="249"/>
        <end position="258"/>
    </location>
</feature>
<dbReference type="RefSeq" id="XP_024344341.1">
    <property type="nucleotide sequence ID" value="XM_024480194.1"/>
</dbReference>
<organism evidence="2 3">
    <name type="scientific">Postia placenta MAD-698-R-SB12</name>
    <dbReference type="NCBI Taxonomy" id="670580"/>
    <lineage>
        <taxon>Eukaryota</taxon>
        <taxon>Fungi</taxon>
        <taxon>Dikarya</taxon>
        <taxon>Basidiomycota</taxon>
        <taxon>Agaricomycotina</taxon>
        <taxon>Agaricomycetes</taxon>
        <taxon>Polyporales</taxon>
        <taxon>Adustoporiaceae</taxon>
        <taxon>Rhodonia</taxon>
    </lineage>
</organism>
<name>A0A1X6NFY9_9APHY</name>
<dbReference type="AlphaFoldDB" id="A0A1X6NFY9"/>
<accession>A0A1X6NFY9</accession>
<feature type="region of interest" description="Disordered" evidence="1">
    <location>
        <begin position="163"/>
        <end position="258"/>
    </location>
</feature>
<dbReference type="Proteomes" id="UP000194127">
    <property type="component" value="Unassembled WGS sequence"/>
</dbReference>
<reference evidence="2 3" key="1">
    <citation type="submission" date="2017-04" db="EMBL/GenBank/DDBJ databases">
        <title>Genome Sequence of the Model Brown-Rot Fungus Postia placenta SB12.</title>
        <authorList>
            <consortium name="DOE Joint Genome Institute"/>
            <person name="Gaskell J."/>
            <person name="Kersten P."/>
            <person name="Larrondo L.F."/>
            <person name="Canessa P."/>
            <person name="Martinez D."/>
            <person name="Hibbett D."/>
            <person name="Schmoll M."/>
            <person name="Kubicek C.P."/>
            <person name="Martinez A.T."/>
            <person name="Yadav J."/>
            <person name="Master E."/>
            <person name="Magnuson J.K."/>
            <person name="James T."/>
            <person name="Yaver D."/>
            <person name="Berka R."/>
            <person name="Labutti K."/>
            <person name="Lipzen A."/>
            <person name="Aerts A."/>
            <person name="Barry K."/>
            <person name="Henrissat B."/>
            <person name="Blanchette R."/>
            <person name="Grigoriev I."/>
            <person name="Cullen D."/>
        </authorList>
    </citation>
    <scope>NUCLEOTIDE SEQUENCE [LARGE SCALE GENOMIC DNA]</scope>
    <source>
        <strain evidence="2 3">MAD-698-R-SB12</strain>
    </source>
</reference>